<feature type="coiled-coil region" evidence="1">
    <location>
        <begin position="246"/>
        <end position="273"/>
    </location>
</feature>
<keyword evidence="4" id="KW-1185">Reference proteome</keyword>
<dbReference type="AlphaFoldDB" id="A0A2X0N7Q3"/>
<reference evidence="3 4" key="1">
    <citation type="submission" date="2016-11" db="EMBL/GenBank/DDBJ databases">
        <authorList>
            <person name="Jaros S."/>
            <person name="Januszkiewicz K."/>
            <person name="Wedrychowicz H."/>
        </authorList>
    </citation>
    <scope>NUCLEOTIDE SEQUENCE [LARGE SCALE GENOMIC DNA]</scope>
</reference>
<accession>A0A2X0N7Q3</accession>
<feature type="compositionally biased region" description="Low complexity" evidence="2">
    <location>
        <begin position="124"/>
        <end position="146"/>
    </location>
</feature>
<feature type="compositionally biased region" description="Low complexity" evidence="2">
    <location>
        <begin position="63"/>
        <end position="93"/>
    </location>
</feature>
<dbReference type="EMBL" id="FQNC01000049">
    <property type="protein sequence ID" value="SGY84945.1"/>
    <property type="molecule type" value="Genomic_DNA"/>
</dbReference>
<evidence type="ECO:0000313" key="3">
    <source>
        <dbReference type="EMBL" id="SGY84945.1"/>
    </source>
</evidence>
<evidence type="ECO:0000313" key="4">
    <source>
        <dbReference type="Proteomes" id="UP000249464"/>
    </source>
</evidence>
<protein>
    <submittedName>
        <fullName evidence="3">BQ5605_C009g05728 protein</fullName>
    </submittedName>
</protein>
<gene>
    <name evidence="3" type="primary">BQ5605_C009g05728</name>
    <name evidence="3" type="ORF">BQ5605_C009G05728</name>
</gene>
<proteinExistence type="predicted"/>
<keyword evidence="1" id="KW-0175">Coiled coil</keyword>
<organism evidence="3 4">
    <name type="scientific">Microbotryum silenes-dioicae</name>
    <dbReference type="NCBI Taxonomy" id="796604"/>
    <lineage>
        <taxon>Eukaryota</taxon>
        <taxon>Fungi</taxon>
        <taxon>Dikarya</taxon>
        <taxon>Basidiomycota</taxon>
        <taxon>Pucciniomycotina</taxon>
        <taxon>Microbotryomycetes</taxon>
        <taxon>Microbotryales</taxon>
        <taxon>Microbotryaceae</taxon>
        <taxon>Microbotryum</taxon>
    </lineage>
</organism>
<feature type="compositionally biased region" description="Polar residues" evidence="2">
    <location>
        <begin position="1"/>
        <end position="13"/>
    </location>
</feature>
<name>A0A2X0N7Q3_9BASI</name>
<feature type="region of interest" description="Disordered" evidence="2">
    <location>
        <begin position="1"/>
        <end position="183"/>
    </location>
</feature>
<evidence type="ECO:0000256" key="1">
    <source>
        <dbReference type="SAM" id="Coils"/>
    </source>
</evidence>
<sequence length="309" mass="33601">MVSTTTIRRSNIGASSQASTSASTSDFPAASSPASQATSAVTSHQPRAITEDRESIDQERARASGTASSSTSRANGRVEPTPTTTSILTSTSSGIFPATPNATRFAPSQQPPSSKALGKRRQSSPDASSLPSPTSLSLSLGTSTSQPPRPDRKGGRKRIKPSRDQTHSINGPKLAPGAGIRSKKRNVVLAEEQASKDGSKPSAMVLKDRRKEFLKKIREAKGVEEEEKEEENWSVEKIRSVKASLLEQIQTELDQIQQEYKILTDELVKAQIEESVWNNVKKETLAERTHLRYLNKGQLMNLLTNPRPT</sequence>
<feature type="compositionally biased region" description="Low complexity" evidence="2">
    <location>
        <begin position="14"/>
        <end position="43"/>
    </location>
</feature>
<feature type="compositionally biased region" description="Basic and acidic residues" evidence="2">
    <location>
        <begin position="49"/>
        <end position="62"/>
    </location>
</feature>
<dbReference type="Proteomes" id="UP000249464">
    <property type="component" value="Unassembled WGS sequence"/>
</dbReference>
<feature type="compositionally biased region" description="Polar residues" evidence="2">
    <location>
        <begin position="100"/>
        <end position="113"/>
    </location>
</feature>
<evidence type="ECO:0000256" key="2">
    <source>
        <dbReference type="SAM" id="MobiDB-lite"/>
    </source>
</evidence>